<dbReference type="EMBL" id="ADEV01000004">
    <property type="protein sequence ID" value="EIK86635.1"/>
    <property type="molecule type" value="Genomic_DNA"/>
</dbReference>
<dbReference type="Proteomes" id="UP000033074">
    <property type="component" value="Unassembled WGS sequence"/>
</dbReference>
<keyword evidence="2" id="KW-0812">Transmembrane</keyword>
<feature type="transmembrane region" description="Helical" evidence="2">
    <location>
        <begin position="21"/>
        <end position="40"/>
    </location>
</feature>
<gene>
    <name evidence="3" type="ORF">CGSMWGv00703Dmash_01975</name>
</gene>
<reference evidence="3 4" key="1">
    <citation type="journal article" date="2012" name="J. Bacteriol.">
        <title>Comparative Genomic Analyses of 17 Clinical Isolates of Gardnerella vaginalis Provide Evidence of Multiple Genetically Isolated Clades Consistent with Subspeciation into Genovars.</title>
        <authorList>
            <person name="Ahmed A."/>
            <person name="Earl J."/>
            <person name="Retchless A."/>
            <person name="Hillier S."/>
            <person name="Rabe L."/>
            <person name="Cherpes T."/>
            <person name="Powell E."/>
            <person name="Janto B."/>
            <person name="Eutsey R."/>
            <person name="Hiller N.L."/>
            <person name="Boissy R."/>
            <person name="Dahlgreen M."/>
            <person name="Hall B."/>
            <person name="Costerton J."/>
            <person name="Post J.C."/>
            <person name="Hu F."/>
            <person name="Ehrlich G."/>
        </authorList>
    </citation>
    <scope>NUCLEOTIDE SEQUENCE [LARGE SCALE GENOMIC DNA]</scope>
    <source>
        <strain evidence="3 4">00703Dmash</strain>
    </source>
</reference>
<comment type="caution">
    <text evidence="3">The sequence shown here is derived from an EMBL/GenBank/DDBJ whole genome shotgun (WGS) entry which is preliminary data.</text>
</comment>
<keyword evidence="2" id="KW-0472">Membrane</keyword>
<dbReference type="RefSeq" id="WP_004134304.1">
    <property type="nucleotide sequence ID" value="NZ_ADEV01000004.1"/>
</dbReference>
<evidence type="ECO:0000256" key="2">
    <source>
        <dbReference type="SAM" id="Phobius"/>
    </source>
</evidence>
<organism evidence="3 4">
    <name type="scientific">Gardnerella greenwoodii 00703Dmash</name>
    <dbReference type="NCBI Taxonomy" id="698960"/>
    <lineage>
        <taxon>Bacteria</taxon>
        <taxon>Bacillati</taxon>
        <taxon>Actinomycetota</taxon>
        <taxon>Actinomycetes</taxon>
        <taxon>Bifidobacteriales</taxon>
        <taxon>Bifidobacteriaceae</taxon>
        <taxon>Gardnerella</taxon>
        <taxon>Gardnerella greenwoodii</taxon>
    </lineage>
</organism>
<feature type="region of interest" description="Disordered" evidence="1">
    <location>
        <begin position="138"/>
        <end position="173"/>
    </location>
</feature>
<evidence type="ECO:0000256" key="1">
    <source>
        <dbReference type="SAM" id="MobiDB-lite"/>
    </source>
</evidence>
<name>I4MBP5_9BIFI</name>
<proteinExistence type="predicted"/>
<keyword evidence="2" id="KW-1133">Transmembrane helix</keyword>
<protein>
    <submittedName>
        <fullName evidence="3">Uncharacterized protein</fullName>
    </submittedName>
</protein>
<evidence type="ECO:0000313" key="3">
    <source>
        <dbReference type="EMBL" id="EIK86635.1"/>
    </source>
</evidence>
<feature type="compositionally biased region" description="Low complexity" evidence="1">
    <location>
        <begin position="160"/>
        <end position="169"/>
    </location>
</feature>
<dbReference type="AlphaFoldDB" id="I4MBP5"/>
<dbReference type="PATRIC" id="fig|698960.3.peg.383"/>
<accession>I4MBP5</accession>
<sequence>MQTLYVLLKAARNNANSSIKIAIKIFVCALLAPTLVFTLASCGIPQNIHVDHTVKSASGENICAKAYRLAQKNQQFIENNVNNVSASDWESSAKEWETVAQQCPGRLSESIVYSAQAKWEILSKESGNNKSKIAEEIAGTNDEENADEGTKNQENTVSTENQENPENPESSITHQLERNAYIQFTKTVKHYNNFQWTHHPLASAAAAEDQLAFILQTLAAKKVPGLPLEYSDMASSNAQTFMNAAGKGDDLRKKIYEIPADALESGKAQDNASGKDLPIAAIAYMDCARAELTAFNQIIVIEENKTRSSAKNNRNETSYEYSAVQAHKAFKDAVIKLITSRLLRAYALGYPTETNLVLK</sequence>
<evidence type="ECO:0000313" key="4">
    <source>
        <dbReference type="Proteomes" id="UP000033074"/>
    </source>
</evidence>